<evidence type="ECO:0000313" key="2">
    <source>
        <dbReference type="Proteomes" id="UP000813444"/>
    </source>
</evidence>
<name>A0A8K0WXQ9_9HYPO</name>
<organism evidence="1 2">
    <name type="scientific">Stachybotrys elegans</name>
    <dbReference type="NCBI Taxonomy" id="80388"/>
    <lineage>
        <taxon>Eukaryota</taxon>
        <taxon>Fungi</taxon>
        <taxon>Dikarya</taxon>
        <taxon>Ascomycota</taxon>
        <taxon>Pezizomycotina</taxon>
        <taxon>Sordariomycetes</taxon>
        <taxon>Hypocreomycetidae</taxon>
        <taxon>Hypocreales</taxon>
        <taxon>Stachybotryaceae</taxon>
        <taxon>Stachybotrys</taxon>
    </lineage>
</organism>
<gene>
    <name evidence="1" type="ORF">B0I35DRAFT_8404</name>
</gene>
<reference evidence="1" key="1">
    <citation type="journal article" date="2021" name="Nat. Commun.">
        <title>Genetic determinants of endophytism in the Arabidopsis root mycobiome.</title>
        <authorList>
            <person name="Mesny F."/>
            <person name="Miyauchi S."/>
            <person name="Thiergart T."/>
            <person name="Pickel B."/>
            <person name="Atanasova L."/>
            <person name="Karlsson M."/>
            <person name="Huettel B."/>
            <person name="Barry K.W."/>
            <person name="Haridas S."/>
            <person name="Chen C."/>
            <person name="Bauer D."/>
            <person name="Andreopoulos W."/>
            <person name="Pangilinan J."/>
            <person name="LaButti K."/>
            <person name="Riley R."/>
            <person name="Lipzen A."/>
            <person name="Clum A."/>
            <person name="Drula E."/>
            <person name="Henrissat B."/>
            <person name="Kohler A."/>
            <person name="Grigoriev I.V."/>
            <person name="Martin F.M."/>
            <person name="Hacquard S."/>
        </authorList>
    </citation>
    <scope>NUCLEOTIDE SEQUENCE</scope>
    <source>
        <strain evidence="1">MPI-CAGE-CH-0235</strain>
    </source>
</reference>
<keyword evidence="2" id="KW-1185">Reference proteome</keyword>
<protein>
    <submittedName>
        <fullName evidence="1">Uncharacterized protein</fullName>
    </submittedName>
</protein>
<sequence>MESNSRHFWDLEEASCITIGKIAEKWPSSQDEDVVWHAWGAIPRVYFPSRSTGGLKYAVNRQAHWGLLSESLSGREPDNIAVRLCHIEQPQQGMPPSSYQRDVLWIECRASSNDTPAGWHAILTEAVEQLDVVHSPRKVYLIVAVGLKWLPFLWDPVASILDPSPLVILGASLQDTWEVDPRVHVIDPGALPGQRHVEAQNGSLTVNTQSAYSLDYWTLDQGGNPANLRDMLLLETFFALIRTTQFQSTNPDELQHC</sequence>
<dbReference type="OrthoDB" id="5240244at2759"/>
<comment type="caution">
    <text evidence="1">The sequence shown here is derived from an EMBL/GenBank/DDBJ whole genome shotgun (WGS) entry which is preliminary data.</text>
</comment>
<dbReference type="Proteomes" id="UP000813444">
    <property type="component" value="Unassembled WGS sequence"/>
</dbReference>
<dbReference type="EMBL" id="JAGPNK010000001">
    <property type="protein sequence ID" value="KAH7328096.1"/>
    <property type="molecule type" value="Genomic_DNA"/>
</dbReference>
<dbReference type="AlphaFoldDB" id="A0A8K0WXQ9"/>
<evidence type="ECO:0000313" key="1">
    <source>
        <dbReference type="EMBL" id="KAH7328096.1"/>
    </source>
</evidence>
<accession>A0A8K0WXQ9</accession>
<proteinExistence type="predicted"/>